<feature type="domain" description="Aminoacyl-transfer RNA synthetases class-II family profile" evidence="7">
    <location>
        <begin position="96"/>
        <end position="586"/>
    </location>
</feature>
<evidence type="ECO:0000256" key="1">
    <source>
        <dbReference type="ARBA" id="ARBA00006303"/>
    </source>
</evidence>
<organism evidence="8 9">
    <name type="scientific">Microdochium trichocladiopsis</name>
    <dbReference type="NCBI Taxonomy" id="1682393"/>
    <lineage>
        <taxon>Eukaryota</taxon>
        <taxon>Fungi</taxon>
        <taxon>Dikarya</taxon>
        <taxon>Ascomycota</taxon>
        <taxon>Pezizomycotina</taxon>
        <taxon>Sordariomycetes</taxon>
        <taxon>Xylariomycetidae</taxon>
        <taxon>Xylariales</taxon>
        <taxon>Microdochiaceae</taxon>
        <taxon>Microdochium</taxon>
    </lineage>
</organism>
<evidence type="ECO:0000256" key="6">
    <source>
        <dbReference type="ARBA" id="ARBA00023146"/>
    </source>
</evidence>
<comment type="caution">
    <text evidence="8">The sequence shown here is derived from an EMBL/GenBank/DDBJ whole genome shotgun (WGS) entry which is preliminary data.</text>
</comment>
<dbReference type="GO" id="GO:0005524">
    <property type="term" value="F:ATP binding"/>
    <property type="evidence" value="ECO:0007669"/>
    <property type="project" value="UniProtKB-KW"/>
</dbReference>
<dbReference type="PRINTS" id="PR01042">
    <property type="entry name" value="TRNASYNTHASP"/>
</dbReference>
<dbReference type="InterPro" id="IPR004364">
    <property type="entry name" value="Aa-tRNA-synt_II"/>
</dbReference>
<dbReference type="PANTHER" id="PTHR22594:SF5">
    <property type="entry name" value="ASPARTATE--TRNA LIGASE, MITOCHONDRIAL"/>
    <property type="match status" value="1"/>
</dbReference>
<keyword evidence="2" id="KW-0436">Ligase</keyword>
<dbReference type="PANTHER" id="PTHR22594">
    <property type="entry name" value="ASPARTYL/LYSYL-TRNA SYNTHETASE"/>
    <property type="match status" value="1"/>
</dbReference>
<proteinExistence type="inferred from homology"/>
<dbReference type="Gene3D" id="3.30.930.10">
    <property type="entry name" value="Bira Bifunctional Protein, Domain 2"/>
    <property type="match status" value="2"/>
</dbReference>
<dbReference type="Proteomes" id="UP000756346">
    <property type="component" value="Unassembled WGS sequence"/>
</dbReference>
<dbReference type="PROSITE" id="PS50862">
    <property type="entry name" value="AA_TRNA_LIGASE_II"/>
    <property type="match status" value="1"/>
</dbReference>
<evidence type="ECO:0000259" key="7">
    <source>
        <dbReference type="PROSITE" id="PS50862"/>
    </source>
</evidence>
<evidence type="ECO:0000256" key="5">
    <source>
        <dbReference type="ARBA" id="ARBA00022917"/>
    </source>
</evidence>
<evidence type="ECO:0000313" key="9">
    <source>
        <dbReference type="Proteomes" id="UP000756346"/>
    </source>
</evidence>
<evidence type="ECO:0000256" key="3">
    <source>
        <dbReference type="ARBA" id="ARBA00022741"/>
    </source>
</evidence>
<dbReference type="AlphaFoldDB" id="A0A9P8YB83"/>
<dbReference type="GO" id="GO:0004815">
    <property type="term" value="F:aspartate-tRNA ligase activity"/>
    <property type="evidence" value="ECO:0007669"/>
    <property type="project" value="TreeGrafter"/>
</dbReference>
<dbReference type="RefSeq" id="XP_046014778.1">
    <property type="nucleotide sequence ID" value="XM_046158263.1"/>
</dbReference>
<keyword evidence="9" id="KW-1185">Reference proteome</keyword>
<keyword evidence="4" id="KW-0067">ATP-binding</keyword>
<name>A0A9P8YB83_9PEZI</name>
<keyword evidence="3" id="KW-0547">Nucleotide-binding</keyword>
<dbReference type="GO" id="GO:0006422">
    <property type="term" value="P:aspartyl-tRNA aminoacylation"/>
    <property type="evidence" value="ECO:0007669"/>
    <property type="project" value="TreeGrafter"/>
</dbReference>
<dbReference type="InterPro" id="IPR045864">
    <property type="entry name" value="aa-tRNA-synth_II/BPL/LPL"/>
</dbReference>
<keyword evidence="6" id="KW-0030">Aminoacyl-tRNA synthetase</keyword>
<dbReference type="OrthoDB" id="439710at2759"/>
<dbReference type="Pfam" id="PF00152">
    <property type="entry name" value="tRNA-synt_2"/>
    <property type="match status" value="1"/>
</dbReference>
<evidence type="ECO:0000313" key="8">
    <source>
        <dbReference type="EMBL" id="KAH7034685.1"/>
    </source>
</evidence>
<dbReference type="NCBIfam" id="TIGR00459">
    <property type="entry name" value="aspS_bact"/>
    <property type="match status" value="1"/>
</dbReference>
<reference evidence="8" key="1">
    <citation type="journal article" date="2021" name="Nat. Commun.">
        <title>Genetic determinants of endophytism in the Arabidopsis root mycobiome.</title>
        <authorList>
            <person name="Mesny F."/>
            <person name="Miyauchi S."/>
            <person name="Thiergart T."/>
            <person name="Pickel B."/>
            <person name="Atanasova L."/>
            <person name="Karlsson M."/>
            <person name="Huettel B."/>
            <person name="Barry K.W."/>
            <person name="Haridas S."/>
            <person name="Chen C."/>
            <person name="Bauer D."/>
            <person name="Andreopoulos W."/>
            <person name="Pangilinan J."/>
            <person name="LaButti K."/>
            <person name="Riley R."/>
            <person name="Lipzen A."/>
            <person name="Clum A."/>
            <person name="Drula E."/>
            <person name="Henrissat B."/>
            <person name="Kohler A."/>
            <person name="Grigoriev I.V."/>
            <person name="Martin F.M."/>
            <person name="Hacquard S."/>
        </authorList>
    </citation>
    <scope>NUCLEOTIDE SEQUENCE</scope>
    <source>
        <strain evidence="8">MPI-CAGE-CH-0230</strain>
    </source>
</reference>
<gene>
    <name evidence="8" type="ORF">B0I36DRAFT_360181</name>
</gene>
<sequence>MQIVSNATPGEPFQEEAHRALRDIPAYSPVTVTGLVHAVKDKATGLKTTWDLHLRSIRPLNVFPKDIVVSKDAVWAPKQRHLQMRFDSQLFDRLLLRSEIQTTLRNSLRTCRFIEVETPVLFKSTPEGAREFLVPTRKQGLAYALPQSPQQYKQLLMAGGVPRYYQFAKCFRDEDHRADRQPEFTQLDLEVGFADADKIMHYVERLMVAAFEFIERRCQVLVEDGFRHVQIVYKDFRRSSEVQSDEERQANAAVSAVAAATSFPRYSYEHVMSRFGSDKPDLRIAEPYASEIVRIDGFLPAEFSGMITNHKAPAVEAFKFRTGRSPQANSEFIRKFMDDLPNTPLKLDSASTPGVFVIDSSRPVRGLSALGHDAASKLLELNTDSWSECEDGDIVMIHARKDEPFQGGSTDAGRLRTAIYAKLVEEGFVPRDHSYKFLWVNEFPLFTPDGDDPGQGGAAGFSATHHPFTAPATSADFDLLHTNPMAAKAAHYDLVLNGVEIGGGSRRIHIAELQEYVMRDILKMSDAGVKQFSHLIEALRAGCAPHAGFAIGFDRLMSLICDVSSVRDVIAFPKSNKGEDLLVGSPSKTTLEQQKTYHLFRKESEA</sequence>
<evidence type="ECO:0000256" key="2">
    <source>
        <dbReference type="ARBA" id="ARBA00022598"/>
    </source>
</evidence>
<dbReference type="InterPro" id="IPR004524">
    <property type="entry name" value="Asp-tRNA-ligase_1"/>
</dbReference>
<dbReference type="GeneID" id="70187809"/>
<accession>A0A9P8YB83</accession>
<dbReference type="InterPro" id="IPR006195">
    <property type="entry name" value="aa-tRNA-synth_II"/>
</dbReference>
<dbReference type="EMBL" id="JAGTJQ010000003">
    <property type="protein sequence ID" value="KAH7034685.1"/>
    <property type="molecule type" value="Genomic_DNA"/>
</dbReference>
<comment type="similarity">
    <text evidence="1">Belongs to the class-II aminoacyl-tRNA synthetase family. Type 1 subfamily.</text>
</comment>
<protein>
    <submittedName>
        <fullName evidence="8">Aspartyl-tRNA synthetase</fullName>
    </submittedName>
</protein>
<dbReference type="InterPro" id="IPR002312">
    <property type="entry name" value="Asp/Asn-tRNA-synth_IIb"/>
</dbReference>
<dbReference type="InterPro" id="IPR004115">
    <property type="entry name" value="GAD-like_sf"/>
</dbReference>
<evidence type="ECO:0000256" key="4">
    <source>
        <dbReference type="ARBA" id="ARBA00022840"/>
    </source>
</evidence>
<keyword evidence="5" id="KW-0648">Protein biosynthesis</keyword>
<dbReference type="GO" id="GO:0005739">
    <property type="term" value="C:mitochondrion"/>
    <property type="evidence" value="ECO:0007669"/>
    <property type="project" value="TreeGrafter"/>
</dbReference>
<dbReference type="Gene3D" id="3.30.1360.30">
    <property type="entry name" value="GAD-like domain"/>
    <property type="match status" value="1"/>
</dbReference>
<dbReference type="SUPFAM" id="SSF55681">
    <property type="entry name" value="Class II aaRS and biotin synthetases"/>
    <property type="match status" value="1"/>
</dbReference>